<dbReference type="Gene3D" id="2.60.40.1120">
    <property type="entry name" value="Carboxypeptidase-like, regulatory domain"/>
    <property type="match status" value="1"/>
</dbReference>
<dbReference type="EMBL" id="WQLB01000015">
    <property type="protein sequence ID" value="MVN87524.1"/>
    <property type="molecule type" value="Genomic_DNA"/>
</dbReference>
<dbReference type="Proteomes" id="UP000483286">
    <property type="component" value="Unassembled WGS sequence"/>
</dbReference>
<feature type="region of interest" description="Disordered" evidence="1">
    <location>
        <begin position="93"/>
        <end position="131"/>
    </location>
</feature>
<keyword evidence="4" id="KW-1185">Reference proteome</keyword>
<organism evidence="3 4">
    <name type="scientific">Deinococcus arboris</name>
    <dbReference type="NCBI Taxonomy" id="2682977"/>
    <lineage>
        <taxon>Bacteria</taxon>
        <taxon>Thermotogati</taxon>
        <taxon>Deinococcota</taxon>
        <taxon>Deinococci</taxon>
        <taxon>Deinococcales</taxon>
        <taxon>Deinococcaceae</taxon>
        <taxon>Deinococcus</taxon>
    </lineage>
</organism>
<comment type="caution">
    <text evidence="3">The sequence shown here is derived from an EMBL/GenBank/DDBJ whole genome shotgun (WGS) entry which is preliminary data.</text>
</comment>
<evidence type="ECO:0000313" key="4">
    <source>
        <dbReference type="Proteomes" id="UP000483286"/>
    </source>
</evidence>
<reference evidence="3 4" key="1">
    <citation type="submission" date="2019-12" db="EMBL/GenBank/DDBJ databases">
        <title>Deinococcus sp. HMF7620 Genome sequencing and assembly.</title>
        <authorList>
            <person name="Kang H."/>
            <person name="Kim H."/>
            <person name="Joh K."/>
        </authorList>
    </citation>
    <scope>NUCLEOTIDE SEQUENCE [LARGE SCALE GENOMIC DNA]</scope>
    <source>
        <strain evidence="3 4">HMF7620</strain>
    </source>
</reference>
<protein>
    <submittedName>
        <fullName evidence="3">PEGA domain-containing protein</fullName>
    </submittedName>
</protein>
<dbReference type="Pfam" id="PF08308">
    <property type="entry name" value="PEGA"/>
    <property type="match status" value="1"/>
</dbReference>
<evidence type="ECO:0000256" key="1">
    <source>
        <dbReference type="SAM" id="MobiDB-lite"/>
    </source>
</evidence>
<accession>A0A7C9MRV2</accession>
<feature type="region of interest" description="Disordered" evidence="1">
    <location>
        <begin position="217"/>
        <end position="257"/>
    </location>
</feature>
<evidence type="ECO:0000313" key="3">
    <source>
        <dbReference type="EMBL" id="MVN87524.1"/>
    </source>
</evidence>
<feature type="compositionally biased region" description="Acidic residues" evidence="1">
    <location>
        <begin position="100"/>
        <end position="120"/>
    </location>
</feature>
<feature type="compositionally biased region" description="Low complexity" evidence="1">
    <location>
        <begin position="221"/>
        <end position="251"/>
    </location>
</feature>
<evidence type="ECO:0000259" key="2">
    <source>
        <dbReference type="Pfam" id="PF08308"/>
    </source>
</evidence>
<sequence length="394" mass="40213">MTHMNVSKSNFGNFFKATPAPVAPAPVLSAPVPVPAPIAPAAPPEPVAAPTTAVMTSPEITTTPVPVPVAAPALPPAALPAQDAAVVLTPLAVPTPPAEPEADEDEPGEDDTQEELDESPEPPALPVEEPTETPLPAAADVELPEPTGEVFGHLASLMAPGSALAFTLSLHADGQLTAQVKPLNLPALPELTLTGTVAEFDSAEFLHSLRDYRPAVQGGLRAQAQQQRTAAQKAPPAPAAAPAKPASSAATRNKGSLKITADVPDATVKGLLAGHHAPLTLGTQDLDAGKYSVEVSAPGFKTVKQTVRVERGKSAELTFTLGGRLDVQAPEGAVTTVFDAAGQPVNPAGPLPEGSYKVMVEAEGKKPYTWHGSVKGGVVTVTAALEALPPSLFT</sequence>
<dbReference type="RefSeq" id="WP_157459579.1">
    <property type="nucleotide sequence ID" value="NZ_WQLB01000015.1"/>
</dbReference>
<name>A0A7C9MRV2_9DEIO</name>
<dbReference type="InterPro" id="IPR013229">
    <property type="entry name" value="PEGA"/>
</dbReference>
<dbReference type="AlphaFoldDB" id="A0A7C9MRV2"/>
<proteinExistence type="predicted"/>
<feature type="domain" description="PEGA" evidence="2">
    <location>
        <begin position="256"/>
        <end position="321"/>
    </location>
</feature>
<gene>
    <name evidence="3" type="ORF">GO986_12185</name>
</gene>